<dbReference type="PANTHER" id="PTHR30489:SF0">
    <property type="entry name" value="LIPOPROTEIN-RELEASING SYSTEM TRANSMEMBRANE PROTEIN LOLE"/>
    <property type="match status" value="1"/>
</dbReference>
<feature type="transmembrane region" description="Helical" evidence="7">
    <location>
        <begin position="20"/>
        <end position="40"/>
    </location>
</feature>
<dbReference type="InterPro" id="IPR025857">
    <property type="entry name" value="MacB_PCD"/>
</dbReference>
<evidence type="ECO:0000313" key="10">
    <source>
        <dbReference type="EMBL" id="RZS53250.1"/>
    </source>
</evidence>
<evidence type="ECO:0000256" key="4">
    <source>
        <dbReference type="ARBA" id="ARBA00022692"/>
    </source>
</evidence>
<reference evidence="10 11" key="1">
    <citation type="submission" date="2019-02" db="EMBL/GenBank/DDBJ databases">
        <title>Genomic Encyclopedia of Type Strains, Phase IV (KMG-IV): sequencing the most valuable type-strain genomes for metagenomic binning, comparative biology and taxonomic classification.</title>
        <authorList>
            <person name="Goeker M."/>
        </authorList>
    </citation>
    <scope>NUCLEOTIDE SEQUENCE [LARGE SCALE GENOMIC DNA]</scope>
    <source>
        <strain evidence="10 11">DSM 10617</strain>
    </source>
</reference>
<evidence type="ECO:0000256" key="7">
    <source>
        <dbReference type="SAM" id="Phobius"/>
    </source>
</evidence>
<dbReference type="InterPro" id="IPR003838">
    <property type="entry name" value="ABC3_permease_C"/>
</dbReference>
<dbReference type="GO" id="GO:0098797">
    <property type="term" value="C:plasma membrane protein complex"/>
    <property type="evidence" value="ECO:0007669"/>
    <property type="project" value="TreeGrafter"/>
</dbReference>
<feature type="transmembrane region" description="Helical" evidence="7">
    <location>
        <begin position="279"/>
        <end position="306"/>
    </location>
</feature>
<organism evidence="10 11">
    <name type="scientific">Sphaerotilus mobilis</name>
    <dbReference type="NCBI Taxonomy" id="47994"/>
    <lineage>
        <taxon>Bacteria</taxon>
        <taxon>Pseudomonadati</taxon>
        <taxon>Pseudomonadota</taxon>
        <taxon>Betaproteobacteria</taxon>
        <taxon>Burkholderiales</taxon>
        <taxon>Sphaerotilaceae</taxon>
        <taxon>Sphaerotilus</taxon>
    </lineage>
</organism>
<evidence type="ECO:0000256" key="3">
    <source>
        <dbReference type="ARBA" id="ARBA00022475"/>
    </source>
</evidence>
<feature type="domain" description="MacB-like periplasmic core" evidence="9">
    <location>
        <begin position="19"/>
        <end position="254"/>
    </location>
</feature>
<keyword evidence="3" id="KW-1003">Cell membrane</keyword>
<dbReference type="GO" id="GO:0044874">
    <property type="term" value="P:lipoprotein localization to outer membrane"/>
    <property type="evidence" value="ECO:0007669"/>
    <property type="project" value="TreeGrafter"/>
</dbReference>
<evidence type="ECO:0000259" key="8">
    <source>
        <dbReference type="Pfam" id="PF02687"/>
    </source>
</evidence>
<dbReference type="InterPro" id="IPR051447">
    <property type="entry name" value="Lipoprotein-release_system"/>
</dbReference>
<evidence type="ECO:0000256" key="5">
    <source>
        <dbReference type="ARBA" id="ARBA00022989"/>
    </source>
</evidence>
<evidence type="ECO:0000256" key="6">
    <source>
        <dbReference type="ARBA" id="ARBA00023136"/>
    </source>
</evidence>
<keyword evidence="11" id="KW-1185">Reference proteome</keyword>
<dbReference type="Proteomes" id="UP000293433">
    <property type="component" value="Unassembled WGS sequence"/>
</dbReference>
<feature type="transmembrane region" description="Helical" evidence="7">
    <location>
        <begin position="372"/>
        <end position="396"/>
    </location>
</feature>
<protein>
    <submittedName>
        <fullName evidence="10">Lipoprotein-releasing system permease protein</fullName>
    </submittedName>
</protein>
<keyword evidence="5 7" id="KW-1133">Transmembrane helix</keyword>
<accession>A0A4V2EVP9</accession>
<dbReference type="RefSeq" id="WP_130482702.1">
    <property type="nucleotide sequence ID" value="NZ_SGWV01000010.1"/>
</dbReference>
<dbReference type="PANTHER" id="PTHR30489">
    <property type="entry name" value="LIPOPROTEIN-RELEASING SYSTEM TRANSMEMBRANE PROTEIN LOLE"/>
    <property type="match status" value="1"/>
</dbReference>
<dbReference type="Pfam" id="PF02687">
    <property type="entry name" value="FtsX"/>
    <property type="match status" value="1"/>
</dbReference>
<keyword evidence="10" id="KW-0449">Lipoprotein</keyword>
<comment type="similarity">
    <text evidence="2">Belongs to the ABC-4 integral membrane protein family. LolC/E subfamily.</text>
</comment>
<dbReference type="AlphaFoldDB" id="A0A4V2EVP9"/>
<evidence type="ECO:0000256" key="1">
    <source>
        <dbReference type="ARBA" id="ARBA00004651"/>
    </source>
</evidence>
<keyword evidence="4 7" id="KW-0812">Transmembrane</keyword>
<dbReference type="Pfam" id="PF12704">
    <property type="entry name" value="MacB_PCD"/>
    <property type="match status" value="1"/>
</dbReference>
<comment type="caution">
    <text evidence="10">The sequence shown here is derived from an EMBL/GenBank/DDBJ whole genome shotgun (WGS) entry which is preliminary data.</text>
</comment>
<sequence length="414" mass="44340">MAIALDIALAHLTSRRRQTVVSLTGVVLGVAFFLAVSSLMRGSEADFLSRLVDNSPHITVYDEFRNAPVQPAELAFPDAAVAIAHVKPQRETRGIRGWRERLAQVESLPGVRVAPVLSGSAVLTFAGRQQGVALSGVVPARMKDVSTIESKMRVGSLDSLSADPNGVIVGQGLIDKFGLRLGSAISVAGADGQARTLRVVGFFRTGNAGYDEGQAFVLLKRAQSLLGRENRVNRFVIQLDDAYRARDVAIAVEAATGYKSVSWIEATEDFLSLLLVRNIIMYSVVAAILVVASFGIYNTISTIVMEKTRDIAIMKSMGFHARDIRRIFLLEGVIVGLLGSGAGVLLGIGLMQLLGVIEIKPPGVQETVRLPLWWGADQFVLAAAFALVSCVAASYLPARRAGRVHPVDILRGAA</sequence>
<comment type="subcellular location">
    <subcellularLocation>
        <location evidence="1">Cell membrane</location>
        <topology evidence="1">Multi-pass membrane protein</topology>
    </subcellularLocation>
</comment>
<evidence type="ECO:0000259" key="9">
    <source>
        <dbReference type="Pfam" id="PF12704"/>
    </source>
</evidence>
<evidence type="ECO:0000313" key="11">
    <source>
        <dbReference type="Proteomes" id="UP000293433"/>
    </source>
</evidence>
<keyword evidence="6 7" id="KW-0472">Membrane</keyword>
<feature type="transmembrane region" description="Helical" evidence="7">
    <location>
        <begin position="327"/>
        <end position="352"/>
    </location>
</feature>
<name>A0A4V2EVP9_9BURK</name>
<dbReference type="EMBL" id="SGWV01000010">
    <property type="protein sequence ID" value="RZS53250.1"/>
    <property type="molecule type" value="Genomic_DNA"/>
</dbReference>
<evidence type="ECO:0000256" key="2">
    <source>
        <dbReference type="ARBA" id="ARBA00005236"/>
    </source>
</evidence>
<feature type="domain" description="ABC3 transporter permease C-terminal" evidence="8">
    <location>
        <begin position="283"/>
        <end position="405"/>
    </location>
</feature>
<dbReference type="OrthoDB" id="9770036at2"/>
<proteinExistence type="inferred from homology"/>
<gene>
    <name evidence="10" type="ORF">EV685_2877</name>
</gene>